<dbReference type="Gene3D" id="3.30.420.10">
    <property type="entry name" value="Ribonuclease H-like superfamily/Ribonuclease H"/>
    <property type="match status" value="1"/>
</dbReference>
<name>A0ABM3HSM7_9MYRT</name>
<dbReference type="SUPFAM" id="SSF52540">
    <property type="entry name" value="P-loop containing nucleoside triphosphate hydrolases"/>
    <property type="match status" value="1"/>
</dbReference>
<dbReference type="Gene3D" id="1.10.10.10">
    <property type="entry name" value="Winged helix-like DNA-binding domain superfamily/Winged helix DNA-binding domain"/>
    <property type="match status" value="1"/>
</dbReference>
<dbReference type="PRINTS" id="PR00364">
    <property type="entry name" value="DISEASERSIST"/>
</dbReference>
<dbReference type="InterPro" id="IPR055414">
    <property type="entry name" value="LRR_R13L4/SHOC2-like"/>
</dbReference>
<evidence type="ECO:0000259" key="6">
    <source>
        <dbReference type="Pfam" id="PF23598"/>
    </source>
</evidence>
<feature type="domain" description="RNase H type-1" evidence="4">
    <location>
        <begin position="9"/>
        <end position="124"/>
    </location>
</feature>
<evidence type="ECO:0000256" key="2">
    <source>
        <dbReference type="ARBA" id="ARBA00022821"/>
    </source>
</evidence>
<dbReference type="InterPro" id="IPR002182">
    <property type="entry name" value="NB-ARC"/>
</dbReference>
<dbReference type="Pfam" id="PF00931">
    <property type="entry name" value="NB-ARC"/>
    <property type="match status" value="1"/>
</dbReference>
<dbReference type="Gene3D" id="3.40.50.300">
    <property type="entry name" value="P-loop containing nucleotide triphosphate hydrolases"/>
    <property type="match status" value="1"/>
</dbReference>
<dbReference type="SUPFAM" id="SSF52058">
    <property type="entry name" value="L domain-like"/>
    <property type="match status" value="1"/>
</dbReference>
<dbReference type="Pfam" id="PF23598">
    <property type="entry name" value="LRR_14"/>
    <property type="match status" value="1"/>
</dbReference>
<dbReference type="PANTHER" id="PTHR23155:SF955">
    <property type="entry name" value="AAA+ ATPASE DOMAIN-CONTAINING PROTEIN"/>
    <property type="match status" value="1"/>
</dbReference>
<keyword evidence="7" id="KW-1185">Reference proteome</keyword>
<dbReference type="RefSeq" id="XP_048139587.1">
    <property type="nucleotide sequence ID" value="XM_048283630.1"/>
</dbReference>
<dbReference type="PANTHER" id="PTHR23155">
    <property type="entry name" value="DISEASE RESISTANCE PROTEIN RP"/>
    <property type="match status" value="1"/>
</dbReference>
<dbReference type="Proteomes" id="UP000827889">
    <property type="component" value="Chromosome 8"/>
</dbReference>
<dbReference type="InterPro" id="IPR036397">
    <property type="entry name" value="RNaseH_sf"/>
</dbReference>
<dbReference type="InterPro" id="IPR044974">
    <property type="entry name" value="Disease_R_plants"/>
</dbReference>
<dbReference type="InterPro" id="IPR002156">
    <property type="entry name" value="RNaseH_domain"/>
</dbReference>
<evidence type="ECO:0000313" key="8">
    <source>
        <dbReference type="RefSeq" id="XP_048139587.1"/>
    </source>
</evidence>
<dbReference type="Pfam" id="PF23559">
    <property type="entry name" value="WHD_DRP"/>
    <property type="match status" value="1"/>
</dbReference>
<evidence type="ECO:0000259" key="4">
    <source>
        <dbReference type="Pfam" id="PF13456"/>
    </source>
</evidence>
<dbReference type="InterPro" id="IPR036388">
    <property type="entry name" value="WH-like_DNA-bd_sf"/>
</dbReference>
<reference evidence="8" key="1">
    <citation type="submission" date="2025-08" db="UniProtKB">
        <authorList>
            <consortium name="RefSeq"/>
        </authorList>
    </citation>
    <scope>IDENTIFICATION</scope>
    <source>
        <tissue evidence="8">Leaf</tissue>
    </source>
</reference>
<dbReference type="GeneID" id="125316160"/>
<dbReference type="CDD" id="cd06222">
    <property type="entry name" value="RNase_H_like"/>
    <property type="match status" value="1"/>
</dbReference>
<dbReference type="Pfam" id="PF13456">
    <property type="entry name" value="RVT_3"/>
    <property type="match status" value="1"/>
</dbReference>
<proteinExistence type="predicted"/>
<feature type="domain" description="Disease resistance R13L4/SHOC-2-like LRR" evidence="6">
    <location>
        <begin position="714"/>
        <end position="1015"/>
    </location>
</feature>
<dbReference type="InterPro" id="IPR032675">
    <property type="entry name" value="LRR_dom_sf"/>
</dbReference>
<protein>
    <submittedName>
        <fullName evidence="8">Probable disease resistance protein RF9</fullName>
    </submittedName>
</protein>
<evidence type="ECO:0000259" key="3">
    <source>
        <dbReference type="Pfam" id="PF00931"/>
    </source>
</evidence>
<accession>A0ABM3HSM7</accession>
<keyword evidence="1" id="KW-0677">Repeat</keyword>
<evidence type="ECO:0000259" key="5">
    <source>
        <dbReference type="Pfam" id="PF23559"/>
    </source>
</evidence>
<evidence type="ECO:0000313" key="7">
    <source>
        <dbReference type="Proteomes" id="UP000827889"/>
    </source>
</evidence>
<feature type="domain" description="NB-ARC" evidence="3">
    <location>
        <begin position="332"/>
        <end position="485"/>
    </location>
</feature>
<feature type="domain" description="Disease resistance protein winged helix" evidence="5">
    <location>
        <begin position="564"/>
        <end position="637"/>
    </location>
</feature>
<gene>
    <name evidence="8" type="primary">LOC125316160</name>
</gene>
<sequence length="1072" mass="120253">MKGSLKVDIDGSFMAGSLEGAISCICKHDHGRLVDGFARSIKVNSAELVEARALVETLDFLVAQRGQKIYLESDNLSLVQTLKGANHFPWEAHQVITEAKSKLLGFVDLSLEYCSREGNRAADCQSLRPSLSSLVVPVPHFQQHPHPMADEAELAVSLAKASLLDLLSKSQKIIIPHQNFTRQIRDSINSLQSIMNKMRQQAFHNHEPFPDNATLLVRARDAEKAAQHLLVQLLRHYVSKSQLGRFFSAADRVRARKNMATQFRDGVVSPFQQLDANWPAAAENGQQDSGMAYQGNMRVESDIVGRDQSVTLLVTNLIPPADRNAPPPPPDSLHVIAVVGRRNCGKTALVRSVFNNLEVKHHFDCCAWVRVADVGPESWTESLLVDILLQMPFQDQLKDLKHKNKEQLIRMLRQLLMEKRYLIVLDNLGARRFTDFWDPFEDSNGSRIIVTSTEEAMQNLVDPGVDDLQLCPDFTEEECMALLQDSFTGGGVLPPELMTLILRKCGGSAPAISLLGGLLSAVEENRREALVAPLGESAPLNHFLSLSFNELPIEMKPCVLYMALFPKESEVPTRRLFRLWAAEGLLLAEPAADGLVRMRSAEDCFHELERRNLIRVVRRKPDTSARSCRMPAFLHDFFCQMAIDFRLLKISPDAEQNAPNQPNQAQNTATGHHDYIVQYLRSVASFQTCKPGTEQGREIKDLLKPPIIDEGPVLLRVLDLEGVYKPVLPKKFEDILPNLRYLGLRRTALDSIPESVGNLLLLETLDLKHTNITKVTSAIWNAKNLRHLYLSEASFDGPIPGHVSTGSKLETLWGLFIETDRSPMINVLPRLQSLTKLGVTCRPGAVMVVAGCILRLTRLKSLRLRSRDLFSQPAVLRFGDNMTGLRDLLDLSNLYLLGSLRPAQNPCSVLPLSLKRLTLSMSGCRDDPMQVLQHLNQLIELRLLGRSCSTRQLHCQAGFPQLRVLKLWMLDNLEEFAIDQGAMVNLEELDISQCEKLGRVSGLDQINNRLTSLRLTKVKKVLDPNGPAHDPPAPDVRIRVRRPGTWVKTTELLRQEKYDGTFWRAEAYECRL</sequence>
<dbReference type="Gene3D" id="3.80.10.10">
    <property type="entry name" value="Ribonuclease Inhibitor"/>
    <property type="match status" value="1"/>
</dbReference>
<dbReference type="InterPro" id="IPR027417">
    <property type="entry name" value="P-loop_NTPase"/>
</dbReference>
<keyword evidence="2" id="KW-0611">Plant defense</keyword>
<evidence type="ECO:0000256" key="1">
    <source>
        <dbReference type="ARBA" id="ARBA00022737"/>
    </source>
</evidence>
<dbReference type="InterPro" id="IPR044730">
    <property type="entry name" value="RNase_H-like_dom_plant"/>
</dbReference>
<dbReference type="InterPro" id="IPR058922">
    <property type="entry name" value="WHD_DRP"/>
</dbReference>
<organism evidence="7 8">
    <name type="scientific">Rhodamnia argentea</name>
    <dbReference type="NCBI Taxonomy" id="178133"/>
    <lineage>
        <taxon>Eukaryota</taxon>
        <taxon>Viridiplantae</taxon>
        <taxon>Streptophyta</taxon>
        <taxon>Embryophyta</taxon>
        <taxon>Tracheophyta</taxon>
        <taxon>Spermatophyta</taxon>
        <taxon>Magnoliopsida</taxon>
        <taxon>eudicotyledons</taxon>
        <taxon>Gunneridae</taxon>
        <taxon>Pentapetalae</taxon>
        <taxon>rosids</taxon>
        <taxon>malvids</taxon>
        <taxon>Myrtales</taxon>
        <taxon>Myrtaceae</taxon>
        <taxon>Myrtoideae</taxon>
        <taxon>Myrteae</taxon>
        <taxon>Australasian group</taxon>
        <taxon>Rhodamnia</taxon>
    </lineage>
</organism>